<evidence type="ECO:0000259" key="2">
    <source>
        <dbReference type="Pfam" id="PF02470"/>
    </source>
</evidence>
<dbReference type="PANTHER" id="PTHR33371">
    <property type="entry name" value="INTERMEMBRANE PHOSPHOLIPID TRANSPORT SYSTEM BINDING PROTEIN MLAD-RELATED"/>
    <property type="match status" value="1"/>
</dbReference>
<keyword evidence="1" id="KW-0812">Transmembrane</keyword>
<comment type="caution">
    <text evidence="3">The sequence shown here is derived from an EMBL/GenBank/DDBJ whole genome shotgun (WGS) entry which is preliminary data.</text>
</comment>
<evidence type="ECO:0000256" key="1">
    <source>
        <dbReference type="SAM" id="Phobius"/>
    </source>
</evidence>
<evidence type="ECO:0000313" key="4">
    <source>
        <dbReference type="Proteomes" id="UP001161325"/>
    </source>
</evidence>
<dbReference type="GO" id="GO:0005543">
    <property type="term" value="F:phospholipid binding"/>
    <property type="evidence" value="ECO:0007669"/>
    <property type="project" value="TreeGrafter"/>
</dbReference>
<evidence type="ECO:0000313" key="3">
    <source>
        <dbReference type="EMBL" id="GLC27456.1"/>
    </source>
</evidence>
<dbReference type="Proteomes" id="UP001161325">
    <property type="component" value="Unassembled WGS sequence"/>
</dbReference>
<proteinExistence type="predicted"/>
<keyword evidence="4" id="KW-1185">Reference proteome</keyword>
<name>A0AA37QEM1_9BACT</name>
<organism evidence="3 4">
    <name type="scientific">Roseisolibacter agri</name>
    <dbReference type="NCBI Taxonomy" id="2014610"/>
    <lineage>
        <taxon>Bacteria</taxon>
        <taxon>Pseudomonadati</taxon>
        <taxon>Gemmatimonadota</taxon>
        <taxon>Gemmatimonadia</taxon>
        <taxon>Gemmatimonadales</taxon>
        <taxon>Gemmatimonadaceae</taxon>
        <taxon>Roseisolibacter</taxon>
    </lineage>
</organism>
<gene>
    <name evidence="3" type="ORF">rosag_39690</name>
</gene>
<dbReference type="RefSeq" id="WP_284351895.1">
    <property type="nucleotide sequence ID" value="NZ_BRXS01000006.1"/>
</dbReference>
<accession>A0AA37QEM1</accession>
<dbReference type="InterPro" id="IPR052336">
    <property type="entry name" value="MlaD_Phospholipid_Transporter"/>
</dbReference>
<feature type="transmembrane region" description="Helical" evidence="1">
    <location>
        <begin position="12"/>
        <end position="30"/>
    </location>
</feature>
<dbReference type="GO" id="GO:0005548">
    <property type="term" value="F:phospholipid transporter activity"/>
    <property type="evidence" value="ECO:0007669"/>
    <property type="project" value="TreeGrafter"/>
</dbReference>
<dbReference type="AlphaFoldDB" id="A0AA37QEM1"/>
<dbReference type="PANTHER" id="PTHR33371:SF4">
    <property type="entry name" value="INTERMEMBRANE PHOSPHOLIPID TRANSPORT SYSTEM BINDING PROTEIN MLAD"/>
    <property type="match status" value="1"/>
</dbReference>
<reference evidence="3" key="1">
    <citation type="submission" date="2022-08" db="EMBL/GenBank/DDBJ databases">
        <title>Draft genome sequencing of Roseisolibacter agri AW1220.</title>
        <authorList>
            <person name="Tobiishi Y."/>
            <person name="Tonouchi A."/>
        </authorList>
    </citation>
    <scope>NUCLEOTIDE SEQUENCE</scope>
    <source>
        <strain evidence="3">AW1220</strain>
    </source>
</reference>
<dbReference type="EMBL" id="BRXS01000006">
    <property type="protein sequence ID" value="GLC27456.1"/>
    <property type="molecule type" value="Genomic_DNA"/>
</dbReference>
<feature type="domain" description="Mce/MlaD" evidence="2">
    <location>
        <begin position="43"/>
        <end position="125"/>
    </location>
</feature>
<keyword evidence="1" id="KW-0472">Membrane</keyword>
<dbReference type="Pfam" id="PF02470">
    <property type="entry name" value="MlaD"/>
    <property type="match status" value="1"/>
</dbReference>
<protein>
    <submittedName>
        <fullName evidence="3">Mce-related protein</fullName>
    </submittedName>
</protein>
<keyword evidence="1" id="KW-1133">Transmembrane helix</keyword>
<dbReference type="InterPro" id="IPR003399">
    <property type="entry name" value="Mce/MlaD"/>
</dbReference>
<sequence>MRRNSVITWEQLRVGAVILVALAILGFGGYKLGEAANLFGDRYKLIAFIPNANGLRVGGSVTVAGQLVGSITDIQFLAPDADTTRNLRVTVELSEDVREQIRADSRAKLRTQGLLGDKVFDISPGTPRYAVLTPGDTLPLAPSLDYDQIIGQASGAVGDVVGLTKDLRGITGGIAKGEGTVGQLVTNRLLYDELTTTLTQTNALLRRMQNPNGTVGRLLEDPALYANLVRVTGTLDTLTNQIARSEGTVGRLLRDDSLYVRMLGITAGADSLMKLMTQGNGMAAKLLTDQQGYDQLNRALTELNAILADVRRNPGRYTKGLIKVF</sequence>